<name>A0ABP8PH15_9MICO</name>
<comment type="caution">
    <text evidence="1">The sequence shown here is derived from an EMBL/GenBank/DDBJ whole genome shotgun (WGS) entry which is preliminary data.</text>
</comment>
<accession>A0ABP8PH15</accession>
<protein>
    <recommendedName>
        <fullName evidence="3">DNA-binding protein</fullName>
    </recommendedName>
</protein>
<evidence type="ECO:0008006" key="3">
    <source>
        <dbReference type="Google" id="ProtNLM"/>
    </source>
</evidence>
<reference evidence="2" key="1">
    <citation type="journal article" date="2019" name="Int. J. Syst. Evol. Microbiol.">
        <title>The Global Catalogue of Microorganisms (GCM) 10K type strain sequencing project: providing services to taxonomists for standard genome sequencing and annotation.</title>
        <authorList>
            <consortium name="The Broad Institute Genomics Platform"/>
            <consortium name="The Broad Institute Genome Sequencing Center for Infectious Disease"/>
            <person name="Wu L."/>
            <person name="Ma J."/>
        </authorList>
    </citation>
    <scope>NUCLEOTIDE SEQUENCE [LARGE SCALE GENOMIC DNA]</scope>
    <source>
        <strain evidence="2">JCM 17839</strain>
    </source>
</reference>
<keyword evidence="2" id="KW-1185">Reference proteome</keyword>
<proteinExistence type="predicted"/>
<organism evidence="1 2">
    <name type="scientific">Microbacterium panaciterrae</name>
    <dbReference type="NCBI Taxonomy" id="985759"/>
    <lineage>
        <taxon>Bacteria</taxon>
        <taxon>Bacillati</taxon>
        <taxon>Actinomycetota</taxon>
        <taxon>Actinomycetes</taxon>
        <taxon>Micrococcales</taxon>
        <taxon>Microbacteriaceae</taxon>
        <taxon>Microbacterium</taxon>
    </lineage>
</organism>
<evidence type="ECO:0000313" key="1">
    <source>
        <dbReference type="EMBL" id="GAA4486890.1"/>
    </source>
</evidence>
<dbReference type="Proteomes" id="UP001500731">
    <property type="component" value="Unassembled WGS sequence"/>
</dbReference>
<dbReference type="EMBL" id="BAABGP010000016">
    <property type="protein sequence ID" value="GAA4486890.1"/>
    <property type="molecule type" value="Genomic_DNA"/>
</dbReference>
<gene>
    <name evidence="1" type="ORF">GCM10023171_23740</name>
</gene>
<evidence type="ECO:0000313" key="2">
    <source>
        <dbReference type="Proteomes" id="UP001500731"/>
    </source>
</evidence>
<sequence length="68" mass="7622">MTSQNRPNSPVTSLVSLTVAAEQYGVSVKTLRRRIADGTVHGYRLGRLIRVDLDELRDKLLVEMPTAR</sequence>